<proteinExistence type="predicted"/>
<dbReference type="EMBL" id="UYRT01100097">
    <property type="protein sequence ID" value="VDN42408.1"/>
    <property type="molecule type" value="Genomic_DNA"/>
</dbReference>
<dbReference type="Pfam" id="PF10291">
    <property type="entry name" value="muHD"/>
    <property type="match status" value="1"/>
</dbReference>
<evidence type="ECO:0000313" key="3">
    <source>
        <dbReference type="Proteomes" id="UP000271098"/>
    </source>
</evidence>
<protein>
    <recommendedName>
        <fullName evidence="1">Muniscin C-terminal domain-containing protein</fullName>
    </recommendedName>
</protein>
<evidence type="ECO:0000313" key="2">
    <source>
        <dbReference type="EMBL" id="VDN42408.1"/>
    </source>
</evidence>
<accession>A0A3P7P147</accession>
<evidence type="ECO:0000259" key="1">
    <source>
        <dbReference type="Pfam" id="PF10291"/>
    </source>
</evidence>
<organism evidence="2 3">
    <name type="scientific">Gongylonema pulchrum</name>
    <dbReference type="NCBI Taxonomy" id="637853"/>
    <lineage>
        <taxon>Eukaryota</taxon>
        <taxon>Metazoa</taxon>
        <taxon>Ecdysozoa</taxon>
        <taxon>Nematoda</taxon>
        <taxon>Chromadorea</taxon>
        <taxon>Rhabditida</taxon>
        <taxon>Spirurina</taxon>
        <taxon>Spiruromorpha</taxon>
        <taxon>Spiruroidea</taxon>
        <taxon>Gongylonematidae</taxon>
        <taxon>Gongylonema</taxon>
    </lineage>
</organism>
<dbReference type="AlphaFoldDB" id="A0A3P7P147"/>
<reference evidence="2 3" key="1">
    <citation type="submission" date="2018-11" db="EMBL/GenBank/DDBJ databases">
        <authorList>
            <consortium name="Pathogen Informatics"/>
        </authorList>
    </citation>
    <scope>NUCLEOTIDE SEQUENCE [LARGE SCALE GENOMIC DNA]</scope>
</reference>
<dbReference type="InterPro" id="IPR018808">
    <property type="entry name" value="Muniscin_C"/>
</dbReference>
<dbReference type="OrthoDB" id="5593455at2759"/>
<dbReference type="Proteomes" id="UP000271098">
    <property type="component" value="Unassembled WGS sequence"/>
</dbReference>
<keyword evidence="3" id="KW-1185">Reference proteome</keyword>
<gene>
    <name evidence="2" type="ORF">GPUH_LOCUS24112</name>
</gene>
<name>A0A3P7P147_9BILA</name>
<feature type="domain" description="Muniscin C-terminal" evidence="1">
    <location>
        <begin position="1"/>
        <end position="66"/>
    </location>
</feature>
<sequence>MKYELKEPEFPPLLLNAYWKLEAQNTDLRIDYRLNMSSSITCSLLNIVFTTKVEGAVVNVIADPKAE</sequence>